<dbReference type="EMBL" id="JAKCXM010000031">
    <property type="protein sequence ID" value="KAJ0406558.1"/>
    <property type="molecule type" value="Genomic_DNA"/>
</dbReference>
<protein>
    <recommendedName>
        <fullName evidence="3">PX domain-containing protein</fullName>
    </recommendedName>
</protein>
<organism evidence="1 2">
    <name type="scientific">Pythium insidiosum</name>
    <name type="common">Pythiosis disease agent</name>
    <dbReference type="NCBI Taxonomy" id="114742"/>
    <lineage>
        <taxon>Eukaryota</taxon>
        <taxon>Sar</taxon>
        <taxon>Stramenopiles</taxon>
        <taxon>Oomycota</taxon>
        <taxon>Peronosporomycetes</taxon>
        <taxon>Pythiales</taxon>
        <taxon>Pythiaceae</taxon>
        <taxon>Pythium</taxon>
    </lineage>
</organism>
<keyword evidence="2" id="KW-1185">Reference proteome</keyword>
<name>A0AAD5M952_PYTIN</name>
<comment type="caution">
    <text evidence="1">The sequence shown here is derived from an EMBL/GenBank/DDBJ whole genome shotgun (WGS) entry which is preliminary data.</text>
</comment>
<gene>
    <name evidence="1" type="ORF">P43SY_004447</name>
</gene>
<reference evidence="1" key="1">
    <citation type="submission" date="2021-12" db="EMBL/GenBank/DDBJ databases">
        <title>Prjna785345.</title>
        <authorList>
            <person name="Rujirawat T."/>
            <person name="Krajaejun T."/>
        </authorList>
    </citation>
    <scope>NUCLEOTIDE SEQUENCE</scope>
    <source>
        <strain evidence="1">Pi057C3</strain>
    </source>
</reference>
<evidence type="ECO:0008006" key="3">
    <source>
        <dbReference type="Google" id="ProtNLM"/>
    </source>
</evidence>
<sequence>MTPLRLSRATDAAKRLESIECVEISHVEEHDGKNYFAIQLFLHHEKNRIPMNRSRRILRYKPTSSQPDLVIRRRFSDFARLRSQIWELVHRPHPDYCLFCDGFVVLFAFHLAKPTVVTSLLCPTPKMRAQLLNRFIVNLLAEVRLNRPRCRLTCQAHQELYVVLDDFFFKEKDTDARSSDWSVPVESF</sequence>
<accession>A0AAD5M952</accession>
<dbReference type="Proteomes" id="UP001209570">
    <property type="component" value="Unassembled WGS sequence"/>
</dbReference>
<dbReference type="AlphaFoldDB" id="A0AAD5M952"/>
<evidence type="ECO:0000313" key="1">
    <source>
        <dbReference type="EMBL" id="KAJ0406558.1"/>
    </source>
</evidence>
<evidence type="ECO:0000313" key="2">
    <source>
        <dbReference type="Proteomes" id="UP001209570"/>
    </source>
</evidence>
<proteinExistence type="predicted"/>